<evidence type="ECO:0000259" key="11">
    <source>
        <dbReference type="Pfam" id="PF00999"/>
    </source>
</evidence>
<dbReference type="GO" id="GO:1902600">
    <property type="term" value="P:proton transmembrane transport"/>
    <property type="evidence" value="ECO:0007669"/>
    <property type="project" value="InterPro"/>
</dbReference>
<dbReference type="GO" id="GO:0015297">
    <property type="term" value="F:antiporter activity"/>
    <property type="evidence" value="ECO:0007669"/>
    <property type="project" value="UniProtKB-KW"/>
</dbReference>
<evidence type="ECO:0000256" key="1">
    <source>
        <dbReference type="ARBA" id="ARBA00004651"/>
    </source>
</evidence>
<dbReference type="GO" id="GO:0005886">
    <property type="term" value="C:plasma membrane"/>
    <property type="evidence" value="ECO:0007669"/>
    <property type="project" value="UniProtKB-SubCell"/>
</dbReference>
<evidence type="ECO:0000256" key="5">
    <source>
        <dbReference type="ARBA" id="ARBA00022692"/>
    </source>
</evidence>
<evidence type="ECO:0000256" key="3">
    <source>
        <dbReference type="ARBA" id="ARBA00022449"/>
    </source>
</evidence>
<feature type="region of interest" description="Disordered" evidence="9">
    <location>
        <begin position="397"/>
        <end position="421"/>
    </location>
</feature>
<evidence type="ECO:0000256" key="4">
    <source>
        <dbReference type="ARBA" id="ARBA00022475"/>
    </source>
</evidence>
<keyword evidence="6 10" id="KW-1133">Transmembrane helix</keyword>
<keyword evidence="8 10" id="KW-0472">Membrane</keyword>
<evidence type="ECO:0000256" key="8">
    <source>
        <dbReference type="ARBA" id="ARBA00023136"/>
    </source>
</evidence>
<feature type="transmembrane region" description="Helical" evidence="10">
    <location>
        <begin position="367"/>
        <end position="385"/>
    </location>
</feature>
<sequence length="421" mass="43652">MSSEEIFLGLGLTVLLAVGCQLVSARFRVPAIVLLLPVGFGVGHFIPELDPTTTIGDAFTPLVTLAVAVILFEGGLELDLSELEGHTQRVVRRLLVLGIPITWAGAAFLAAPLIGLSSEGALMLGAILIVSGPTVVGPVLDIARPGRRVSLILGWEGTTIDPIGALIGALVFQAISNDVGLVPGAEALDFLHSVGAGVVGGLAGTAVLWFLLSKLRLHGILATEAILATVVGVAALCDVYRDDTGLLAAIIMGVAVVNIPAIQMPEDRHFFSTVVQLVIGLLFISISATVSAGAVREVLLPSVLLLVGLVVVVRPLVAVVATLRTSLRRGEKAFIGWMDPRGIVAASTAATFSVPLAEAGIPEADRLLPATFLVIVGTVTLYGLTAAPVARLLRRAEPDEPDEDAVGLSDEPDRLPPPTDL</sequence>
<feature type="transmembrane region" description="Helical" evidence="10">
    <location>
        <begin position="190"/>
        <end position="212"/>
    </location>
</feature>
<feature type="transmembrane region" description="Helical" evidence="10">
    <location>
        <begin position="120"/>
        <end position="140"/>
    </location>
</feature>
<keyword evidence="3" id="KW-0050">Antiport</keyword>
<feature type="transmembrane region" description="Helical" evidence="10">
    <location>
        <begin position="298"/>
        <end position="321"/>
    </location>
</feature>
<proteinExistence type="predicted"/>
<organism evidence="12 13">
    <name type="scientific">Iamia majanohamensis</name>
    <dbReference type="NCBI Taxonomy" id="467976"/>
    <lineage>
        <taxon>Bacteria</taxon>
        <taxon>Bacillati</taxon>
        <taxon>Actinomycetota</taxon>
        <taxon>Acidimicrobiia</taxon>
        <taxon>Acidimicrobiales</taxon>
        <taxon>Iamiaceae</taxon>
        <taxon>Iamia</taxon>
    </lineage>
</organism>
<dbReference type="Gene3D" id="1.20.1530.20">
    <property type="match status" value="1"/>
</dbReference>
<feature type="transmembrane region" description="Helical" evidence="10">
    <location>
        <begin position="90"/>
        <end position="114"/>
    </location>
</feature>
<dbReference type="InterPro" id="IPR038770">
    <property type="entry name" value="Na+/solute_symporter_sf"/>
</dbReference>
<feature type="transmembrane region" description="Helical" evidence="10">
    <location>
        <begin position="152"/>
        <end position="175"/>
    </location>
</feature>
<evidence type="ECO:0000256" key="9">
    <source>
        <dbReference type="SAM" id="MobiDB-lite"/>
    </source>
</evidence>
<evidence type="ECO:0000313" key="12">
    <source>
        <dbReference type="EMBL" id="WCO69106.1"/>
    </source>
</evidence>
<comment type="subcellular location">
    <subcellularLocation>
        <location evidence="1">Cell membrane</location>
        <topology evidence="1">Multi-pass membrane protein</topology>
    </subcellularLocation>
</comment>
<evidence type="ECO:0000256" key="10">
    <source>
        <dbReference type="SAM" id="Phobius"/>
    </source>
</evidence>
<keyword evidence="2" id="KW-0813">Transport</keyword>
<dbReference type="EMBL" id="CP116942">
    <property type="protein sequence ID" value="WCO69106.1"/>
    <property type="molecule type" value="Genomic_DNA"/>
</dbReference>
<keyword evidence="4" id="KW-1003">Cell membrane</keyword>
<dbReference type="AlphaFoldDB" id="A0AAE9YAZ1"/>
<feature type="domain" description="Cation/H+ exchanger transmembrane" evidence="11">
    <location>
        <begin position="15"/>
        <end position="390"/>
    </location>
</feature>
<dbReference type="RefSeq" id="WP_272738620.1">
    <property type="nucleotide sequence ID" value="NZ_CP116942.1"/>
</dbReference>
<feature type="transmembrane region" description="Helical" evidence="10">
    <location>
        <begin position="274"/>
        <end position="292"/>
    </location>
</feature>
<dbReference type="KEGG" id="ima:PO878_10250"/>
<feature type="transmembrane region" description="Helical" evidence="10">
    <location>
        <begin position="58"/>
        <end position="78"/>
    </location>
</feature>
<gene>
    <name evidence="12" type="ORF">PO878_10250</name>
</gene>
<keyword evidence="13" id="KW-1185">Reference proteome</keyword>
<accession>A0AAE9YAZ1</accession>
<name>A0AAE9YAZ1_9ACTN</name>
<evidence type="ECO:0000256" key="7">
    <source>
        <dbReference type="ARBA" id="ARBA00023065"/>
    </source>
</evidence>
<protein>
    <submittedName>
        <fullName evidence="12">Cation:proton antiporter</fullName>
    </submittedName>
</protein>
<feature type="transmembrane region" description="Helical" evidence="10">
    <location>
        <begin position="219"/>
        <end position="240"/>
    </location>
</feature>
<keyword evidence="5 10" id="KW-0812">Transmembrane</keyword>
<evidence type="ECO:0000313" key="13">
    <source>
        <dbReference type="Proteomes" id="UP001216390"/>
    </source>
</evidence>
<reference evidence="12" key="1">
    <citation type="submission" date="2023-01" db="EMBL/GenBank/DDBJ databases">
        <title>The diversity of Class Acidimicrobiia in South China Sea sediment environments and the proposal of Iamia marina sp. nov., a novel species of the genus Iamia.</title>
        <authorList>
            <person name="He Y."/>
            <person name="Tian X."/>
        </authorList>
    </citation>
    <scope>NUCLEOTIDE SEQUENCE</scope>
    <source>
        <strain evidence="12">DSM 19957</strain>
    </source>
</reference>
<dbReference type="Pfam" id="PF00999">
    <property type="entry name" value="Na_H_Exchanger"/>
    <property type="match status" value="1"/>
</dbReference>
<keyword evidence="7" id="KW-0406">Ion transport</keyword>
<feature type="transmembrane region" description="Helical" evidence="10">
    <location>
        <begin position="29"/>
        <end position="46"/>
    </location>
</feature>
<dbReference type="InterPro" id="IPR006153">
    <property type="entry name" value="Cation/H_exchanger_TM"/>
</dbReference>
<feature type="transmembrane region" description="Helical" evidence="10">
    <location>
        <begin position="246"/>
        <end position="262"/>
    </location>
</feature>
<dbReference type="Proteomes" id="UP001216390">
    <property type="component" value="Chromosome"/>
</dbReference>
<dbReference type="PANTHER" id="PTHR32507:SF0">
    <property type="entry name" value="NA(+)_H(+) ANTIPORTER 2-RELATED"/>
    <property type="match status" value="1"/>
</dbReference>
<dbReference type="PANTHER" id="PTHR32507">
    <property type="entry name" value="NA(+)/H(+) ANTIPORTER 1"/>
    <property type="match status" value="1"/>
</dbReference>
<evidence type="ECO:0000256" key="6">
    <source>
        <dbReference type="ARBA" id="ARBA00022989"/>
    </source>
</evidence>
<evidence type="ECO:0000256" key="2">
    <source>
        <dbReference type="ARBA" id="ARBA00022448"/>
    </source>
</evidence>
<feature type="transmembrane region" description="Helical" evidence="10">
    <location>
        <begin position="342"/>
        <end position="361"/>
    </location>
</feature>
<feature type="transmembrane region" description="Helical" evidence="10">
    <location>
        <begin position="6"/>
        <end position="24"/>
    </location>
</feature>